<dbReference type="STRING" id="1041930.Mtc_1687"/>
<keyword evidence="3" id="KW-1185">Reference proteome</keyword>
<organism evidence="2 3">
    <name type="scientific">Methanocella conradii (strain DSM 24694 / JCM 17849 / CGMCC 1.5162 / HZ254)</name>
    <dbReference type="NCBI Taxonomy" id="1041930"/>
    <lineage>
        <taxon>Archaea</taxon>
        <taxon>Methanobacteriati</taxon>
        <taxon>Methanobacteriota</taxon>
        <taxon>Stenosarchaea group</taxon>
        <taxon>Methanomicrobia</taxon>
        <taxon>Methanocellales</taxon>
        <taxon>Methanocellaceae</taxon>
        <taxon>Methanocella</taxon>
    </lineage>
</organism>
<dbReference type="SMR" id="H8I8W2"/>
<dbReference type="AlphaFoldDB" id="H8I8W2"/>
<sequence>MPETRENYISVRYPVVSFVPSYREVVCDGTFTMDVVVDELSTGLSGYVLNVSFENHGIGDVVGVSYPSWARLNSTSGLPGDVVRLSAVDLDKVVEAGTTNVTLATLTIKGDAPGTASIMYESVRVESDDNGMTITTAPVNGAMSVYATIAADFSANATASTVGPLSPFVVGFTDNPMCSPTPSSWEWSLETTTPRRFKIRRTPTQPLASTRSR</sequence>
<evidence type="ECO:0008006" key="4">
    <source>
        <dbReference type="Google" id="ProtNLM"/>
    </source>
</evidence>
<protein>
    <recommendedName>
        <fullName evidence="4">Cohesin domain-containing protein</fullName>
    </recommendedName>
</protein>
<feature type="region of interest" description="Disordered" evidence="1">
    <location>
        <begin position="194"/>
        <end position="213"/>
    </location>
</feature>
<reference evidence="2 3" key="1">
    <citation type="journal article" date="2012" name="J. Bacteriol.">
        <title>Complete genome sequence of a thermophilic methanogen, Methanocella conradii HZ254, isolated from Chinese rice field soil.</title>
        <authorList>
            <person name="Lu Z."/>
            <person name="Lu Y."/>
        </authorList>
    </citation>
    <scope>NUCLEOTIDE SEQUENCE [LARGE SCALE GENOMIC DNA]</scope>
    <source>
        <strain evidence="3">DSM 24694 / JCM 17849 / CGMCC 1.5162 / HZ254</strain>
    </source>
</reference>
<dbReference type="eggNOG" id="arCOG02483">
    <property type="taxonomic scope" value="Archaea"/>
</dbReference>
<accession>H8I8W2</accession>
<dbReference type="EMBL" id="CP003243">
    <property type="protein sequence ID" value="AFD00433.1"/>
    <property type="molecule type" value="Genomic_DNA"/>
</dbReference>
<evidence type="ECO:0000313" key="3">
    <source>
        <dbReference type="Proteomes" id="UP000005233"/>
    </source>
</evidence>
<feature type="compositionally biased region" description="Polar residues" evidence="1">
    <location>
        <begin position="202"/>
        <end position="213"/>
    </location>
</feature>
<gene>
    <name evidence="2" type="ordered locus">Mtc_1687</name>
</gene>
<dbReference type="RefSeq" id="WP_014406264.1">
    <property type="nucleotide sequence ID" value="NC_017034.1"/>
</dbReference>
<dbReference type="GeneID" id="41009263"/>
<evidence type="ECO:0000256" key="1">
    <source>
        <dbReference type="SAM" id="MobiDB-lite"/>
    </source>
</evidence>
<name>H8I8W2_METCZ</name>
<dbReference type="KEGG" id="mez:Mtc_1687"/>
<evidence type="ECO:0000313" key="2">
    <source>
        <dbReference type="EMBL" id="AFD00433.1"/>
    </source>
</evidence>
<proteinExistence type="predicted"/>
<dbReference type="Proteomes" id="UP000005233">
    <property type="component" value="Chromosome"/>
</dbReference>
<dbReference type="HOGENOM" id="CLU_1292037_0_0_2"/>